<sequence length="496" mass="54020">MPLHTGSHSLRTRKPRKEGRKRTSSTVSNSTTIAQAGPGESPKINEKSSPPTERVNGSQQALNPQAASEVSRDKPAEPTKKVLNVFEFLDEDDESSSSDSSGDDEPVPPAQTQAIAKIQSPKPRSSPIQHPLLVSQRPIAIPPSATTSRTSSDSRPPPPAPTAPAPSEKQLQIARRQPPSRKDSPIEFPSPGQHHMQLSRPESYYTSTDAGTVHRPPLPPSPPSSPEDSLHRGTPTRRRDSSASQVSSGYGLVASHLTHSAVQEKAAFPPLYRRFESVNHRVLLHLQDEISQMEEELHTLDEYEEIHRRATAEQDCTKPVPASRRVDAQSQAYSSLHYRRMDLMAALIQKTEQYNTALSAYSKVLQTLPRASEDDISNYRSWMKEHSPIAATETRFLDQDADLVALTPRLAASAATAPVYMAIIIASGALLMPLLAFSMIAEFSGRLVVVTVTGGAAAAIAANYSAGIDALVDSRDGWRCATLYFGFMTIAAMFIP</sequence>
<feature type="coiled-coil region" evidence="1">
    <location>
        <begin position="283"/>
        <end position="313"/>
    </location>
</feature>
<feature type="compositionally biased region" description="Low complexity" evidence="2">
    <location>
        <begin position="142"/>
        <end position="154"/>
    </location>
</feature>
<evidence type="ECO:0000256" key="3">
    <source>
        <dbReference type="SAM" id="Phobius"/>
    </source>
</evidence>
<dbReference type="OrthoDB" id="5416037at2759"/>
<reference evidence="5" key="1">
    <citation type="submission" date="2022-11" db="EMBL/GenBank/DDBJ databases">
        <authorList>
            <person name="Petersen C."/>
        </authorList>
    </citation>
    <scope>NUCLEOTIDE SEQUENCE</scope>
    <source>
        <strain evidence="5">IBT 26290</strain>
    </source>
</reference>
<proteinExistence type="predicted"/>
<evidence type="ECO:0000259" key="4">
    <source>
        <dbReference type="Pfam" id="PF20237"/>
    </source>
</evidence>
<keyword evidence="3" id="KW-0472">Membrane</keyword>
<keyword evidence="3" id="KW-1133">Transmembrane helix</keyword>
<keyword evidence="6" id="KW-1185">Reference proteome</keyword>
<feature type="transmembrane region" description="Helical" evidence="3">
    <location>
        <begin position="419"/>
        <end position="441"/>
    </location>
</feature>
<dbReference type="GeneID" id="81424847"/>
<dbReference type="PANTHER" id="PTHR34502:SF6">
    <property type="entry name" value="DUF6594 DOMAIN-CONTAINING PROTEIN"/>
    <property type="match status" value="1"/>
</dbReference>
<dbReference type="RefSeq" id="XP_056544413.1">
    <property type="nucleotide sequence ID" value="XM_056685671.1"/>
</dbReference>
<feature type="compositionally biased region" description="Acidic residues" evidence="2">
    <location>
        <begin position="88"/>
        <end position="106"/>
    </location>
</feature>
<gene>
    <name evidence="5" type="ORF">N7482_003546</name>
</gene>
<feature type="transmembrane region" description="Helical" evidence="3">
    <location>
        <begin position="478"/>
        <end position="495"/>
    </location>
</feature>
<dbReference type="InterPro" id="IPR046529">
    <property type="entry name" value="DUF6594"/>
</dbReference>
<comment type="caution">
    <text evidence="5">The sequence shown here is derived from an EMBL/GenBank/DDBJ whole genome shotgun (WGS) entry which is preliminary data.</text>
</comment>
<feature type="compositionally biased region" description="Basic and acidic residues" evidence="2">
    <location>
        <begin position="70"/>
        <end position="80"/>
    </location>
</feature>
<feature type="compositionally biased region" description="Polar residues" evidence="2">
    <location>
        <begin position="24"/>
        <end position="34"/>
    </location>
</feature>
<evidence type="ECO:0000256" key="1">
    <source>
        <dbReference type="SAM" id="Coils"/>
    </source>
</evidence>
<keyword evidence="1" id="KW-0175">Coiled coil</keyword>
<feature type="compositionally biased region" description="Pro residues" evidence="2">
    <location>
        <begin position="155"/>
        <end position="164"/>
    </location>
</feature>
<reference evidence="5" key="2">
    <citation type="journal article" date="2023" name="IMA Fungus">
        <title>Comparative genomic study of the Penicillium genus elucidates a diverse pangenome and 15 lateral gene transfer events.</title>
        <authorList>
            <person name="Petersen C."/>
            <person name="Sorensen T."/>
            <person name="Nielsen M.R."/>
            <person name="Sondergaard T.E."/>
            <person name="Sorensen J.L."/>
            <person name="Fitzpatrick D.A."/>
            <person name="Frisvad J.C."/>
            <person name="Nielsen K.L."/>
        </authorList>
    </citation>
    <scope>NUCLEOTIDE SEQUENCE</scope>
    <source>
        <strain evidence="5">IBT 26290</strain>
    </source>
</reference>
<accession>A0A9W9LNR6</accession>
<evidence type="ECO:0000313" key="5">
    <source>
        <dbReference type="EMBL" id="KAJ5167952.1"/>
    </source>
</evidence>
<feature type="transmembrane region" description="Helical" evidence="3">
    <location>
        <begin position="447"/>
        <end position="466"/>
    </location>
</feature>
<feature type="region of interest" description="Disordered" evidence="2">
    <location>
        <begin position="1"/>
        <end position="248"/>
    </location>
</feature>
<feature type="compositionally biased region" description="Pro residues" evidence="2">
    <location>
        <begin position="216"/>
        <end position="225"/>
    </location>
</feature>
<feature type="domain" description="DUF6594" evidence="4">
    <location>
        <begin position="251"/>
        <end position="409"/>
    </location>
</feature>
<dbReference type="Proteomes" id="UP001149163">
    <property type="component" value="Unassembled WGS sequence"/>
</dbReference>
<dbReference type="Pfam" id="PF20237">
    <property type="entry name" value="DUF6594"/>
    <property type="match status" value="1"/>
</dbReference>
<name>A0A9W9LNR6_9EURO</name>
<keyword evidence="3" id="KW-0812">Transmembrane</keyword>
<feature type="compositionally biased region" description="Polar residues" evidence="2">
    <location>
        <begin position="47"/>
        <end position="68"/>
    </location>
</feature>
<protein>
    <recommendedName>
        <fullName evidence="4">DUF6594 domain-containing protein</fullName>
    </recommendedName>
</protein>
<evidence type="ECO:0000313" key="6">
    <source>
        <dbReference type="Proteomes" id="UP001149163"/>
    </source>
</evidence>
<dbReference type="AlphaFoldDB" id="A0A9W9LNR6"/>
<evidence type="ECO:0000256" key="2">
    <source>
        <dbReference type="SAM" id="MobiDB-lite"/>
    </source>
</evidence>
<dbReference type="PANTHER" id="PTHR34502">
    <property type="entry name" value="DUF6594 DOMAIN-CONTAINING PROTEIN-RELATED"/>
    <property type="match status" value="1"/>
</dbReference>
<feature type="compositionally biased region" description="Basic residues" evidence="2">
    <location>
        <begin position="10"/>
        <end position="23"/>
    </location>
</feature>
<dbReference type="EMBL" id="JAPQKN010000002">
    <property type="protein sequence ID" value="KAJ5167952.1"/>
    <property type="molecule type" value="Genomic_DNA"/>
</dbReference>
<organism evidence="5 6">
    <name type="scientific">Penicillium canariense</name>
    <dbReference type="NCBI Taxonomy" id="189055"/>
    <lineage>
        <taxon>Eukaryota</taxon>
        <taxon>Fungi</taxon>
        <taxon>Dikarya</taxon>
        <taxon>Ascomycota</taxon>
        <taxon>Pezizomycotina</taxon>
        <taxon>Eurotiomycetes</taxon>
        <taxon>Eurotiomycetidae</taxon>
        <taxon>Eurotiales</taxon>
        <taxon>Aspergillaceae</taxon>
        <taxon>Penicillium</taxon>
    </lineage>
</organism>